<dbReference type="InterPro" id="IPR016954">
    <property type="entry name" value="Uncharacterised_Vng0742h"/>
</dbReference>
<keyword evidence="3" id="KW-1185">Reference proteome</keyword>
<sequence>MHIVLTYVAKPRSECHPFGAIYLFTERRDNAMSLSDVIEYVKRKEKTLVVFNPPADSTLIADLRDYFSTQNVTVTGKQTSSGEPQNVAVLRLNGDVLASVPVAQLRELLTGGGLRETGVGIDDTDYHEILQHLKETTFTSYDKAEMVNISHEIEDRALRVGSGRLLAGFQESAKLARQADRYERLATKPLDIHTFAIPGDSVDVDSITHHTEATAEIRESWFVVFDGDGENGYKTALLATEQTPNQFYGFWSDDPEIVDTIGEYLETTYLTAPPQ</sequence>
<proteinExistence type="predicted"/>
<accession>A0A8J8PDX4</accession>
<keyword evidence="2" id="KW-0808">Transferase</keyword>
<evidence type="ECO:0000313" key="2">
    <source>
        <dbReference type="EMBL" id="TQQ83525.1"/>
    </source>
</evidence>
<dbReference type="Proteomes" id="UP000705823">
    <property type="component" value="Unassembled WGS sequence"/>
</dbReference>
<organism evidence="2 3">
    <name type="scientific">Halonotius terrestris</name>
    <dbReference type="NCBI Taxonomy" id="2487750"/>
    <lineage>
        <taxon>Archaea</taxon>
        <taxon>Methanobacteriati</taxon>
        <taxon>Methanobacteriota</taxon>
        <taxon>Stenosarchaea group</taxon>
        <taxon>Halobacteria</taxon>
        <taxon>Halobacteriales</taxon>
        <taxon>Haloferacaceae</taxon>
        <taxon>Halonotius</taxon>
    </lineage>
</organism>
<protein>
    <submittedName>
        <fullName evidence="2">Histidine kinase</fullName>
    </submittedName>
</protein>
<evidence type="ECO:0000259" key="1">
    <source>
        <dbReference type="Pfam" id="PF10069"/>
    </source>
</evidence>
<dbReference type="EMBL" id="RKLU01000001">
    <property type="protein sequence ID" value="TQQ83525.1"/>
    <property type="molecule type" value="Genomic_DNA"/>
</dbReference>
<dbReference type="GO" id="GO:0016301">
    <property type="term" value="F:kinase activity"/>
    <property type="evidence" value="ECO:0007669"/>
    <property type="project" value="UniProtKB-KW"/>
</dbReference>
<dbReference type="PIRSF" id="PIRSF030471">
    <property type="entry name" value="STR_Vng0742h_prd"/>
    <property type="match status" value="1"/>
</dbReference>
<dbReference type="AlphaFoldDB" id="A0A8J8PDX4"/>
<keyword evidence="2" id="KW-0418">Kinase</keyword>
<gene>
    <name evidence="2" type="ORF">EGH24_01670</name>
</gene>
<evidence type="ECO:0000313" key="3">
    <source>
        <dbReference type="Proteomes" id="UP000705823"/>
    </source>
</evidence>
<name>A0A8J8PDX4_9EURY</name>
<reference evidence="2" key="1">
    <citation type="submission" date="2019-02" db="EMBL/GenBank/DDBJ databases">
        <title>Halonotius sp. a new haloarchaeum isolated from saline soil.</title>
        <authorList>
            <person name="Duran-Viseras A."/>
            <person name="Sanchez-Porro C."/>
            <person name="Ventosa A."/>
        </authorList>
    </citation>
    <scope>NUCLEOTIDE SEQUENCE</scope>
    <source>
        <strain evidence="2">F15B</strain>
    </source>
</reference>
<dbReference type="Pfam" id="PF10069">
    <property type="entry name" value="DICT"/>
    <property type="match status" value="1"/>
</dbReference>
<dbReference type="InterPro" id="IPR019278">
    <property type="entry name" value="DICT_dom"/>
</dbReference>
<comment type="caution">
    <text evidence="2">The sequence shown here is derived from an EMBL/GenBank/DDBJ whole genome shotgun (WGS) entry which is preliminary data.</text>
</comment>
<feature type="domain" description="DICT" evidence="1">
    <location>
        <begin position="129"/>
        <end position="241"/>
    </location>
</feature>